<dbReference type="PANTHER" id="PTHR39198:SF1">
    <property type="entry name" value="ALPHA-GALACTOSIDASE NEW3 DOMAIN-CONTAINING PROTEIN"/>
    <property type="match status" value="1"/>
</dbReference>
<accession>A0A1J5TVS0</accession>
<dbReference type="Proteomes" id="UP000183375">
    <property type="component" value="Unassembled WGS sequence"/>
</dbReference>
<name>A0A1J5TVS0_9ARCH</name>
<evidence type="ECO:0000313" key="1">
    <source>
        <dbReference type="EMBL" id="OIR20597.1"/>
    </source>
</evidence>
<sequence>MKKGFNSFFVSLIALILAAPIAGVSSTFVYSDSQLLFAEEIDLARSSYGVNIEFYGDNTGFESLTRNEFATIAFLISNTGSLPDTYNLSISWEENDLGWFANSSRETITIDSGDQEIVDFNFQTPIQDVYDESQMTFTLRATSQNDTSVISMEDQVIDIEMTYAVDIELRQGDSKAGNRGDSLSYSVRITNSGNNPDNFTIATGVLPKDWIASTSISSIDLDPGVSHEFEMAVSIPSTAAVDEYALIEVIARVQESNYNYIYGFGTTNTTVEDGRVYDVEIVSDFESKQVIPGSMIIYDLSITNSGDETDSFALTITSDDEEGWLSNLSQFEIDDLGPDETYTVVLTIYSPEDSEEEDSLLTAIYINSKSREQFDDDLEVNTIIRIPERGVSLSSPQDTLNGNPGSTLTYTISVMNTGSDPDDINLGFEICDSCNAWVVSLSKYTIVNLANGNSEDVQMLVKVPSSARATDEASFTFTAESHDDSAANADIDVISTVNTVYNQNVMSSTVPTMYPGNSNQFNVTIINNGNSVESYKISEGYNVPSDWKFDDTLIFETQGLNPFGGTETFTLPFEVPQNENPGYYNFSIDIKLSSSGIKVDSIDLSVKIEYYANFAIIIASDQSTGDPGVTHQFAVTIDNNANADDEIDLTVDGLPSTWTYCVLFSGNCLNSLNIAKGATTEFVLEITTPDNEAANTNGLFLNLVGTSSLNNKFETSQSFKIMTNPTYLFSVDIPSDAKTGVSGDTIPFQLTIKNIGNDVDYITLPSPTLPSGWIGTYTESSFTLQPQDSKTVYLNVQVPANVFGGNSTINSKISSDQSNQMTSIDFTVYVEEKADIDVELKTTAGDVTAGLSGSFRVLITNNGNTVETLSLTLEGKRSSWFTLPKETLSLEPGSYEEIMVEVRPPVTQAASDTSGILNVTLSSDSSKSVKLTLPFSVLKSDLIDDTVVEEEEDSPLPSLGLISTILIITIISFSRKKKF</sequence>
<dbReference type="AlphaFoldDB" id="A0A1J5TVS0"/>
<evidence type="ECO:0000313" key="2">
    <source>
        <dbReference type="Proteomes" id="UP000183375"/>
    </source>
</evidence>
<protein>
    <recommendedName>
        <fullName evidence="3">Alpha-galactosidase NEW3 domain-containing protein</fullName>
    </recommendedName>
</protein>
<dbReference type="PANTHER" id="PTHR39198">
    <property type="entry name" value="HYPOTHETICAL MEMBRANE PROTEIN, CONSERVED"/>
    <property type="match status" value="1"/>
</dbReference>
<dbReference type="Gene3D" id="2.60.40.10">
    <property type="entry name" value="Immunoglobulins"/>
    <property type="match status" value="2"/>
</dbReference>
<evidence type="ECO:0008006" key="3">
    <source>
        <dbReference type="Google" id="ProtNLM"/>
    </source>
</evidence>
<dbReference type="InterPro" id="IPR013783">
    <property type="entry name" value="Ig-like_fold"/>
</dbReference>
<gene>
    <name evidence="1" type="ORF">BEU01_01550</name>
</gene>
<reference evidence="1 2" key="1">
    <citation type="submission" date="2016-08" db="EMBL/GenBank/DDBJ databases">
        <title>New Insights into Marine Group III Euryarchaeota, from dark to light.</title>
        <authorList>
            <person name="Haro-Moreno J.M."/>
            <person name="Rodriguez-Valera F."/>
            <person name="Lopez-Garcia P."/>
            <person name="Moreira D."/>
            <person name="Martin-Cuadrado A.B."/>
        </authorList>
    </citation>
    <scope>NUCLEOTIDE SEQUENCE [LARGE SCALE GENOMIC DNA]</scope>
    <source>
        <strain evidence="1">CG-Epi4</strain>
    </source>
</reference>
<comment type="caution">
    <text evidence="1">The sequence shown here is derived from an EMBL/GenBank/DDBJ whole genome shotgun (WGS) entry which is preliminary data.</text>
</comment>
<dbReference type="EMBL" id="MIYX01000021">
    <property type="protein sequence ID" value="OIR20597.1"/>
    <property type="molecule type" value="Genomic_DNA"/>
</dbReference>
<organism evidence="1 2">
    <name type="scientific">Marine Group III euryarchaeote CG-Epi4</name>
    <dbReference type="NCBI Taxonomy" id="1888998"/>
    <lineage>
        <taxon>Archaea</taxon>
        <taxon>Methanobacteriati</taxon>
        <taxon>Thermoplasmatota</taxon>
        <taxon>Thermoplasmata</taxon>
        <taxon>Candidatus Thermoprofundales</taxon>
    </lineage>
</organism>
<proteinExistence type="predicted"/>